<sequence length="439" mass="49224">MSLPPLTIHIKRKATDLPQDFLRVDDAIAKRQRRTTDFVYSRQQTPQIEISASTPQLAPPGRLIKPLHRSSSSRSLGIRTQGKNDGNIRPIIEVNNEKQITKTQPPSADIPTKQDVEANNPSSSGSTKNAVHQRRFHLSRNATSAVPSSPGSGLGKRNATVFIERRVRQKTQEEKWTSVANIALEAENVATQKPDHEERPQKKPGRGSRVQVVPKKDVRGANETTAPQSKPPSALVNPWGLDTDDLAAQMQAYTLQEIGRSITESKVAESTPPASPKKPALRYKERHPEENTMEVDEGHMSGVETDEDMDNRFCILVLDAESDIDEFYQEWDNDEEVEDEAEEDENDENYYTADYPDAEVDSDDEYNRNAYAYRTGNASDLEEFNEDDSDEDVMGFSDDETDKLKYPWSRVGAHGQRNHANAFASGGEDEDGDGDEYMF</sequence>
<comment type="caution">
    <text evidence="4">The sequence shown here is derived from an EMBL/GenBank/DDBJ whole genome shotgun (WGS) entry which is preliminary data.</text>
</comment>
<accession>A0A5M9J7U7</accession>
<dbReference type="VEuPathDB" id="FungiDB:MFRU_062g00060"/>
<feature type="region of interest" description="Disordered" evidence="2">
    <location>
        <begin position="330"/>
        <end position="401"/>
    </location>
</feature>
<name>A0A5M9J7U7_MONFR</name>
<dbReference type="InterPro" id="IPR040150">
    <property type="entry name" value="Iwr1"/>
</dbReference>
<dbReference type="InterPro" id="IPR013883">
    <property type="entry name" value="TF_Iwr1_dom"/>
</dbReference>
<evidence type="ECO:0000259" key="3">
    <source>
        <dbReference type="Pfam" id="PF08574"/>
    </source>
</evidence>
<feature type="compositionally biased region" description="Acidic residues" evidence="2">
    <location>
        <begin position="380"/>
        <end position="401"/>
    </location>
</feature>
<keyword evidence="5" id="KW-1185">Reference proteome</keyword>
<dbReference type="Pfam" id="PF08574">
    <property type="entry name" value="Iwr1"/>
    <property type="match status" value="1"/>
</dbReference>
<feature type="compositionally biased region" description="Acidic residues" evidence="2">
    <location>
        <begin position="330"/>
        <end position="348"/>
    </location>
</feature>
<feature type="region of interest" description="Disordered" evidence="2">
    <location>
        <begin position="416"/>
        <end position="439"/>
    </location>
</feature>
<protein>
    <recommendedName>
        <fullName evidence="3">Transcription factor Iwr1 domain-containing protein</fullName>
    </recommendedName>
</protein>
<dbReference type="PANTHER" id="PTHR28063">
    <property type="entry name" value="RNA POLYMERASE II NUCLEAR LOCALIZATION PROTEIN IWR1"/>
    <property type="match status" value="1"/>
</dbReference>
<proteinExistence type="inferred from homology"/>
<comment type="similarity">
    <text evidence="1">Belongs to the IWR1/SLC7A6OS family.</text>
</comment>
<feature type="domain" description="Transcription factor Iwr1" evidence="3">
    <location>
        <begin position="305"/>
        <end position="359"/>
    </location>
</feature>
<dbReference type="Proteomes" id="UP000322873">
    <property type="component" value="Unassembled WGS sequence"/>
</dbReference>
<feature type="region of interest" description="Disordered" evidence="2">
    <location>
        <begin position="264"/>
        <end position="306"/>
    </location>
</feature>
<feature type="compositionally biased region" description="Acidic residues" evidence="2">
    <location>
        <begin position="427"/>
        <end position="439"/>
    </location>
</feature>
<feature type="region of interest" description="Disordered" evidence="2">
    <location>
        <begin position="187"/>
        <end position="237"/>
    </location>
</feature>
<evidence type="ECO:0000313" key="4">
    <source>
        <dbReference type="EMBL" id="KAA8563959.1"/>
    </source>
</evidence>
<dbReference type="EMBL" id="VICG01000016">
    <property type="protein sequence ID" value="KAA8563959.1"/>
    <property type="molecule type" value="Genomic_DNA"/>
</dbReference>
<feature type="compositionally biased region" description="Polar residues" evidence="2">
    <location>
        <begin position="117"/>
        <end position="130"/>
    </location>
</feature>
<dbReference type="PANTHER" id="PTHR28063:SF1">
    <property type="entry name" value="RNA POLYMERASE II NUCLEAR LOCALIZATION PROTEIN IWR1"/>
    <property type="match status" value="1"/>
</dbReference>
<gene>
    <name evidence="4" type="ORF">EYC84_011962</name>
</gene>
<dbReference type="AlphaFoldDB" id="A0A5M9J7U7"/>
<evidence type="ECO:0000256" key="2">
    <source>
        <dbReference type="SAM" id="MobiDB-lite"/>
    </source>
</evidence>
<feature type="region of interest" description="Disordered" evidence="2">
    <location>
        <begin position="50"/>
        <end position="132"/>
    </location>
</feature>
<reference evidence="4 5" key="1">
    <citation type="submission" date="2019-06" db="EMBL/GenBank/DDBJ databases">
        <title>Genome Sequence of the Brown Rot Fungal Pathogen Monilinia fructicola.</title>
        <authorList>
            <person name="De Miccolis Angelini R.M."/>
            <person name="Landi L."/>
            <person name="Abate D."/>
            <person name="Pollastro S."/>
            <person name="Romanazzi G."/>
            <person name="Faretra F."/>
        </authorList>
    </citation>
    <scope>NUCLEOTIDE SEQUENCE [LARGE SCALE GENOMIC DNA]</scope>
    <source>
        <strain evidence="4 5">Mfrc123</strain>
    </source>
</reference>
<dbReference type="GO" id="GO:0006606">
    <property type="term" value="P:protein import into nucleus"/>
    <property type="evidence" value="ECO:0007669"/>
    <property type="project" value="InterPro"/>
</dbReference>
<organism evidence="4 5">
    <name type="scientific">Monilinia fructicola</name>
    <name type="common">Brown rot fungus</name>
    <name type="synonym">Ciboria fructicola</name>
    <dbReference type="NCBI Taxonomy" id="38448"/>
    <lineage>
        <taxon>Eukaryota</taxon>
        <taxon>Fungi</taxon>
        <taxon>Dikarya</taxon>
        <taxon>Ascomycota</taxon>
        <taxon>Pezizomycotina</taxon>
        <taxon>Leotiomycetes</taxon>
        <taxon>Helotiales</taxon>
        <taxon>Sclerotiniaceae</taxon>
        <taxon>Monilinia</taxon>
    </lineage>
</organism>
<dbReference type="GO" id="GO:0005737">
    <property type="term" value="C:cytoplasm"/>
    <property type="evidence" value="ECO:0007669"/>
    <property type="project" value="TreeGrafter"/>
</dbReference>
<evidence type="ECO:0000313" key="5">
    <source>
        <dbReference type="Proteomes" id="UP000322873"/>
    </source>
</evidence>
<evidence type="ECO:0000256" key="1">
    <source>
        <dbReference type="ARBA" id="ARBA00010218"/>
    </source>
</evidence>